<keyword evidence="2" id="KW-1185">Reference proteome</keyword>
<gene>
    <name evidence="1" type="ORF">L6164_016722</name>
</gene>
<dbReference type="EMBL" id="CM039432">
    <property type="protein sequence ID" value="KAI4331765.1"/>
    <property type="molecule type" value="Genomic_DNA"/>
</dbReference>
<comment type="caution">
    <text evidence="1">The sequence shown here is derived from an EMBL/GenBank/DDBJ whole genome shotgun (WGS) entry which is preliminary data.</text>
</comment>
<dbReference type="Proteomes" id="UP000828941">
    <property type="component" value="Chromosome 7"/>
</dbReference>
<evidence type="ECO:0000313" key="1">
    <source>
        <dbReference type="EMBL" id="KAI4331765.1"/>
    </source>
</evidence>
<organism evidence="1 2">
    <name type="scientific">Bauhinia variegata</name>
    <name type="common">Purple orchid tree</name>
    <name type="synonym">Phanera variegata</name>
    <dbReference type="NCBI Taxonomy" id="167791"/>
    <lineage>
        <taxon>Eukaryota</taxon>
        <taxon>Viridiplantae</taxon>
        <taxon>Streptophyta</taxon>
        <taxon>Embryophyta</taxon>
        <taxon>Tracheophyta</taxon>
        <taxon>Spermatophyta</taxon>
        <taxon>Magnoliopsida</taxon>
        <taxon>eudicotyledons</taxon>
        <taxon>Gunneridae</taxon>
        <taxon>Pentapetalae</taxon>
        <taxon>rosids</taxon>
        <taxon>fabids</taxon>
        <taxon>Fabales</taxon>
        <taxon>Fabaceae</taxon>
        <taxon>Cercidoideae</taxon>
        <taxon>Cercideae</taxon>
        <taxon>Bauhiniinae</taxon>
        <taxon>Bauhinia</taxon>
    </lineage>
</organism>
<name>A0ACB9N5B5_BAUVA</name>
<sequence>MASLSEAPHMESFMSFPPGFKFCPTDQELIYFYLRKKVNNENLPTNPIKEVNIYLYNPEDLASKDRSFMMFFPSYYLFFILNQNY</sequence>
<evidence type="ECO:0000313" key="2">
    <source>
        <dbReference type="Proteomes" id="UP000828941"/>
    </source>
</evidence>
<proteinExistence type="predicted"/>
<protein>
    <submittedName>
        <fullName evidence="1">Uncharacterized protein</fullName>
    </submittedName>
</protein>
<accession>A0ACB9N5B5</accession>
<reference evidence="1 2" key="1">
    <citation type="journal article" date="2022" name="DNA Res.">
        <title>Chromosomal-level genome assembly of the orchid tree Bauhinia variegata (Leguminosae; Cercidoideae) supports the allotetraploid origin hypothesis of Bauhinia.</title>
        <authorList>
            <person name="Zhong Y."/>
            <person name="Chen Y."/>
            <person name="Zheng D."/>
            <person name="Pang J."/>
            <person name="Liu Y."/>
            <person name="Luo S."/>
            <person name="Meng S."/>
            <person name="Qian L."/>
            <person name="Wei D."/>
            <person name="Dai S."/>
            <person name="Zhou R."/>
        </authorList>
    </citation>
    <scope>NUCLEOTIDE SEQUENCE [LARGE SCALE GENOMIC DNA]</scope>
    <source>
        <strain evidence="1">BV-YZ2020</strain>
    </source>
</reference>